<reference evidence="1 2" key="1">
    <citation type="submission" date="2017-03" db="EMBL/GenBank/DDBJ databases">
        <authorList>
            <person name="Afonso C.L."/>
            <person name="Miller P.J."/>
            <person name="Scott M.A."/>
            <person name="Spackman E."/>
            <person name="Goraichik I."/>
            <person name="Dimitrov K.M."/>
            <person name="Suarez D.L."/>
            <person name="Swayne D.E."/>
        </authorList>
    </citation>
    <scope>NUCLEOTIDE SEQUENCE [LARGE SCALE GENOMIC DNA]</scope>
    <source>
        <strain evidence="1">SB41UT1</strain>
    </source>
</reference>
<name>A0A1X7AJ94_9GAMM</name>
<sequence length="52" mass="5394">MNATWYGAGGGPFLFVSAPGISLYISVDDSGLTCHSPGVTCSRSENPDSDKK</sequence>
<proteinExistence type="predicted"/>
<protein>
    <submittedName>
        <fullName evidence="1">Uncharacterized protein</fullName>
    </submittedName>
</protein>
<evidence type="ECO:0000313" key="2">
    <source>
        <dbReference type="Proteomes" id="UP000196573"/>
    </source>
</evidence>
<dbReference type="EMBL" id="FWPT01000004">
    <property type="protein sequence ID" value="SMA45461.1"/>
    <property type="molecule type" value="Genomic_DNA"/>
</dbReference>
<evidence type="ECO:0000313" key="1">
    <source>
        <dbReference type="EMBL" id="SMA45461.1"/>
    </source>
</evidence>
<accession>A0A1X7AJ94</accession>
<dbReference type="AlphaFoldDB" id="A0A1X7AJ94"/>
<keyword evidence="2" id="KW-1185">Reference proteome</keyword>
<organism evidence="1 2">
    <name type="scientific">Parendozoicomonas haliclonae</name>
    <dbReference type="NCBI Taxonomy" id="1960125"/>
    <lineage>
        <taxon>Bacteria</taxon>
        <taxon>Pseudomonadati</taxon>
        <taxon>Pseudomonadota</taxon>
        <taxon>Gammaproteobacteria</taxon>
        <taxon>Oceanospirillales</taxon>
        <taxon>Endozoicomonadaceae</taxon>
        <taxon>Parendozoicomonas</taxon>
    </lineage>
</organism>
<dbReference type="Proteomes" id="UP000196573">
    <property type="component" value="Unassembled WGS sequence"/>
</dbReference>
<gene>
    <name evidence="1" type="ORF">EHSB41UT_01924</name>
</gene>